<keyword evidence="3" id="KW-1185">Reference proteome</keyword>
<keyword evidence="1" id="KW-0812">Transmembrane</keyword>
<proteinExistence type="predicted"/>
<dbReference type="EMBL" id="JACIJI010000007">
    <property type="protein sequence ID" value="MBB5719999.1"/>
    <property type="molecule type" value="Genomic_DNA"/>
</dbReference>
<protein>
    <recommendedName>
        <fullName evidence="4">DUF2946 domain-containing protein</fullName>
    </recommendedName>
</protein>
<dbReference type="AlphaFoldDB" id="A0A840Z2H2"/>
<evidence type="ECO:0000313" key="2">
    <source>
        <dbReference type="EMBL" id="MBB5719999.1"/>
    </source>
</evidence>
<dbReference type="Proteomes" id="UP000554342">
    <property type="component" value="Unassembled WGS sequence"/>
</dbReference>
<evidence type="ECO:0000256" key="1">
    <source>
        <dbReference type="SAM" id="Phobius"/>
    </source>
</evidence>
<accession>A0A840Z2H2</accession>
<name>A0A840Z2H2_9SPHN</name>
<sequence length="129" mass="14375">MIEFFRHQMHRLNGWFLAVLLFVLGAFLWQSCLTQTHLHFRLPPVSTVVAGPSGQPAHFVDRPAPFDTSPVCPICQASETSGHYLAASPVVVFQPERQSYRGAPATVLRSVATRWSHAWLSRAPPSLLL</sequence>
<reference evidence="2 3" key="1">
    <citation type="submission" date="2020-08" db="EMBL/GenBank/DDBJ databases">
        <title>Genomic Encyclopedia of Type Strains, Phase IV (KMG-IV): sequencing the most valuable type-strain genomes for metagenomic binning, comparative biology and taxonomic classification.</title>
        <authorList>
            <person name="Goeker M."/>
        </authorList>
    </citation>
    <scope>NUCLEOTIDE SEQUENCE [LARGE SCALE GENOMIC DNA]</scope>
    <source>
        <strain evidence="2 3">DSM 27203</strain>
    </source>
</reference>
<keyword evidence="1" id="KW-1133">Transmembrane helix</keyword>
<feature type="transmembrane region" description="Helical" evidence="1">
    <location>
        <begin position="12"/>
        <end position="29"/>
    </location>
</feature>
<dbReference type="RefSeq" id="WP_184005437.1">
    <property type="nucleotide sequence ID" value="NZ_BAABIF010000011.1"/>
</dbReference>
<keyword evidence="1" id="KW-0472">Membrane</keyword>
<dbReference type="PROSITE" id="PS51257">
    <property type="entry name" value="PROKAR_LIPOPROTEIN"/>
    <property type="match status" value="1"/>
</dbReference>
<gene>
    <name evidence="2" type="ORF">FHR23_002958</name>
</gene>
<evidence type="ECO:0008006" key="4">
    <source>
        <dbReference type="Google" id="ProtNLM"/>
    </source>
</evidence>
<evidence type="ECO:0000313" key="3">
    <source>
        <dbReference type="Proteomes" id="UP000554342"/>
    </source>
</evidence>
<organism evidence="2 3">
    <name type="scientific">Stakelama sediminis</name>
    <dbReference type="NCBI Taxonomy" id="463200"/>
    <lineage>
        <taxon>Bacteria</taxon>
        <taxon>Pseudomonadati</taxon>
        <taxon>Pseudomonadota</taxon>
        <taxon>Alphaproteobacteria</taxon>
        <taxon>Sphingomonadales</taxon>
        <taxon>Sphingomonadaceae</taxon>
        <taxon>Stakelama</taxon>
    </lineage>
</organism>
<comment type="caution">
    <text evidence="2">The sequence shown here is derived from an EMBL/GenBank/DDBJ whole genome shotgun (WGS) entry which is preliminary data.</text>
</comment>